<accession>A0A8H6RKA9</accession>
<feature type="region of interest" description="Disordered" evidence="1">
    <location>
        <begin position="72"/>
        <end position="162"/>
    </location>
</feature>
<feature type="non-terminal residue" evidence="2">
    <location>
        <position position="162"/>
    </location>
</feature>
<organism evidence="2 3">
    <name type="scientific">Pseudocercospora fuligena</name>
    <dbReference type="NCBI Taxonomy" id="685502"/>
    <lineage>
        <taxon>Eukaryota</taxon>
        <taxon>Fungi</taxon>
        <taxon>Dikarya</taxon>
        <taxon>Ascomycota</taxon>
        <taxon>Pezizomycotina</taxon>
        <taxon>Dothideomycetes</taxon>
        <taxon>Dothideomycetidae</taxon>
        <taxon>Mycosphaerellales</taxon>
        <taxon>Mycosphaerellaceae</taxon>
        <taxon>Pseudocercospora</taxon>
    </lineage>
</organism>
<evidence type="ECO:0000313" key="2">
    <source>
        <dbReference type="EMBL" id="KAF7192142.1"/>
    </source>
</evidence>
<sequence>RAFPRQSWRVKLCCFELSTATTSTTSNFHHIATTPSYLLSTSTDLPCRLSIPLTCISASYCAIAKLVTAAFERRRKRSQSPSRDDDSIPGTYTDFSGIDTDLGSRPPTNASTPTTIPHPRTAIAPQRDALPIRAGAKMGFNGEIVNGDGHHKKLQKRPEPSA</sequence>
<evidence type="ECO:0000313" key="3">
    <source>
        <dbReference type="Proteomes" id="UP000660729"/>
    </source>
</evidence>
<dbReference type="AlphaFoldDB" id="A0A8H6RKA9"/>
<comment type="caution">
    <text evidence="2">The sequence shown here is derived from an EMBL/GenBank/DDBJ whole genome shotgun (WGS) entry which is preliminary data.</text>
</comment>
<reference evidence="2" key="1">
    <citation type="submission" date="2020-04" db="EMBL/GenBank/DDBJ databases">
        <title>Draft genome resource of the tomato pathogen Pseudocercospora fuligena.</title>
        <authorList>
            <person name="Zaccaron A."/>
        </authorList>
    </citation>
    <scope>NUCLEOTIDE SEQUENCE</scope>
    <source>
        <strain evidence="2">PF001</strain>
    </source>
</reference>
<evidence type="ECO:0000256" key="1">
    <source>
        <dbReference type="SAM" id="MobiDB-lite"/>
    </source>
</evidence>
<keyword evidence="3" id="KW-1185">Reference proteome</keyword>
<feature type="compositionally biased region" description="Polar residues" evidence="1">
    <location>
        <begin position="106"/>
        <end position="115"/>
    </location>
</feature>
<dbReference type="OrthoDB" id="10504483at2759"/>
<gene>
    <name evidence="2" type="ORF">HII31_06528</name>
</gene>
<dbReference type="EMBL" id="JABCIY010000150">
    <property type="protein sequence ID" value="KAF7192142.1"/>
    <property type="molecule type" value="Genomic_DNA"/>
</dbReference>
<dbReference type="Proteomes" id="UP000660729">
    <property type="component" value="Unassembled WGS sequence"/>
</dbReference>
<name>A0A8H6RKA9_9PEZI</name>
<proteinExistence type="predicted"/>
<protein>
    <submittedName>
        <fullName evidence="2">Uncharacterized protein</fullName>
    </submittedName>
</protein>